<accession>A0A317CY88</accession>
<dbReference type="RefSeq" id="WP_109818793.1">
    <property type="nucleotide sequence ID" value="NZ_QGKR01000224.1"/>
</dbReference>
<dbReference type="Proteomes" id="UP000245410">
    <property type="component" value="Unassembled WGS sequence"/>
</dbReference>
<gene>
    <name evidence="1" type="ORF">DKT68_19200</name>
</gene>
<evidence type="ECO:0000313" key="2">
    <source>
        <dbReference type="Proteomes" id="UP000245410"/>
    </source>
</evidence>
<dbReference type="OrthoDB" id="4564732at2"/>
<dbReference type="EMBL" id="QGKR01000224">
    <property type="protein sequence ID" value="PWR07417.1"/>
    <property type="molecule type" value="Genomic_DNA"/>
</dbReference>
<protein>
    <submittedName>
        <fullName evidence="1">Uncharacterized protein</fullName>
    </submittedName>
</protein>
<sequence>MGDTGGLVPPAFFSYYDAPVKLVETADGGLAAWRLSRDTGGWAPANELIDTLLFVGGDEIDQLTRDEFIQQTEYERGYCLRGEGPIHALYETVRAINEAQARERRYPTPEEVALVTGIRRRTFVLFEEQLREAGDPAADPELAAS</sequence>
<comment type="caution">
    <text evidence="1">The sequence shown here is derived from an EMBL/GenBank/DDBJ whole genome shotgun (WGS) entry which is preliminary data.</text>
</comment>
<evidence type="ECO:0000313" key="1">
    <source>
        <dbReference type="EMBL" id="PWR07417.1"/>
    </source>
</evidence>
<keyword evidence="2" id="KW-1185">Reference proteome</keyword>
<reference evidence="1 2" key="1">
    <citation type="submission" date="2018-05" db="EMBL/GenBank/DDBJ databases">
        <title>Micromonospora atacamensis sp. nov., a novel actinobacteria isolated from high altitude Atacama Desert soil.</title>
        <authorList>
            <person name="Carro L."/>
            <person name="Golinska P."/>
            <person name="Klenk H.-P."/>
            <person name="Goodfellow M."/>
        </authorList>
    </citation>
    <scope>NUCLEOTIDE SEQUENCE [LARGE SCALE GENOMIC DNA]</scope>
    <source>
        <strain evidence="1 2">5R2A7</strain>
    </source>
</reference>
<dbReference type="AlphaFoldDB" id="A0A317CY88"/>
<name>A0A317CY88_9ACTN</name>
<organism evidence="1 2">
    <name type="scientific">Micromonospora acroterricola</name>
    <dbReference type="NCBI Taxonomy" id="2202421"/>
    <lineage>
        <taxon>Bacteria</taxon>
        <taxon>Bacillati</taxon>
        <taxon>Actinomycetota</taxon>
        <taxon>Actinomycetes</taxon>
        <taxon>Micromonosporales</taxon>
        <taxon>Micromonosporaceae</taxon>
        <taxon>Micromonospora</taxon>
    </lineage>
</organism>
<proteinExistence type="predicted"/>